<evidence type="ECO:0000256" key="1">
    <source>
        <dbReference type="SAM" id="MobiDB-lite"/>
    </source>
</evidence>
<dbReference type="Proteomes" id="UP000693946">
    <property type="component" value="Linkage Group LG4"/>
</dbReference>
<evidence type="ECO:0000313" key="2">
    <source>
        <dbReference type="EMBL" id="KAG7494653.1"/>
    </source>
</evidence>
<name>A0AAV6QR07_SOLSE</name>
<accession>A0AAV6QR07</accession>
<feature type="region of interest" description="Disordered" evidence="1">
    <location>
        <begin position="104"/>
        <end position="147"/>
    </location>
</feature>
<dbReference type="EMBL" id="JAGKHQ010000016">
    <property type="protein sequence ID" value="KAG7494653.1"/>
    <property type="molecule type" value="Genomic_DNA"/>
</dbReference>
<feature type="region of interest" description="Disordered" evidence="1">
    <location>
        <begin position="46"/>
        <end position="76"/>
    </location>
</feature>
<sequence length="147" mass="16237">MDGWMDDSMSGIHTGLFWKAMDVVPFRFLLPTIDNVHVGVETCSNTENHSEEQSHDAAAAVMPSSHPDNLKSKDSFHYNTPTERTFACSGRGRPLCFLACREEKVSSRDERPQRGRNVQLVSLDTGMDTGLDTGLDTSQSTLSSVTK</sequence>
<feature type="compositionally biased region" description="Polar residues" evidence="1">
    <location>
        <begin position="135"/>
        <end position="147"/>
    </location>
</feature>
<dbReference type="AlphaFoldDB" id="A0AAV6QR07"/>
<gene>
    <name evidence="2" type="ORF">JOB18_035007</name>
</gene>
<organism evidence="2 3">
    <name type="scientific">Solea senegalensis</name>
    <name type="common">Senegalese sole</name>
    <dbReference type="NCBI Taxonomy" id="28829"/>
    <lineage>
        <taxon>Eukaryota</taxon>
        <taxon>Metazoa</taxon>
        <taxon>Chordata</taxon>
        <taxon>Craniata</taxon>
        <taxon>Vertebrata</taxon>
        <taxon>Euteleostomi</taxon>
        <taxon>Actinopterygii</taxon>
        <taxon>Neopterygii</taxon>
        <taxon>Teleostei</taxon>
        <taxon>Neoteleostei</taxon>
        <taxon>Acanthomorphata</taxon>
        <taxon>Carangaria</taxon>
        <taxon>Pleuronectiformes</taxon>
        <taxon>Pleuronectoidei</taxon>
        <taxon>Soleidae</taxon>
        <taxon>Solea</taxon>
    </lineage>
</organism>
<reference evidence="2 3" key="1">
    <citation type="journal article" date="2021" name="Sci. Rep.">
        <title>Chromosome anchoring in Senegalese sole (Solea senegalensis) reveals sex-associated markers and genome rearrangements in flatfish.</title>
        <authorList>
            <person name="Guerrero-Cozar I."/>
            <person name="Gomez-Garrido J."/>
            <person name="Berbel C."/>
            <person name="Martinez-Blanch J.F."/>
            <person name="Alioto T."/>
            <person name="Claros M.G."/>
            <person name="Gagnaire P.A."/>
            <person name="Manchado M."/>
        </authorList>
    </citation>
    <scope>NUCLEOTIDE SEQUENCE [LARGE SCALE GENOMIC DNA]</scope>
    <source>
        <strain evidence="2">Sse05_10M</strain>
    </source>
</reference>
<proteinExistence type="predicted"/>
<keyword evidence="3" id="KW-1185">Reference proteome</keyword>
<protein>
    <submittedName>
        <fullName evidence="2">Uncharacterized protein</fullName>
    </submittedName>
</protein>
<feature type="compositionally biased region" description="Basic and acidic residues" evidence="1">
    <location>
        <begin position="104"/>
        <end position="113"/>
    </location>
</feature>
<comment type="caution">
    <text evidence="2">The sequence shown here is derived from an EMBL/GenBank/DDBJ whole genome shotgun (WGS) entry which is preliminary data.</text>
</comment>
<evidence type="ECO:0000313" key="3">
    <source>
        <dbReference type="Proteomes" id="UP000693946"/>
    </source>
</evidence>